<accession>A0A1H9S7B2</accession>
<dbReference type="eggNOG" id="COG0662">
    <property type="taxonomic scope" value="Bacteria"/>
</dbReference>
<dbReference type="SUPFAM" id="SSF51182">
    <property type="entry name" value="RmlC-like cupins"/>
    <property type="match status" value="1"/>
</dbReference>
<dbReference type="GO" id="GO:0047869">
    <property type="term" value="F:dimethylpropiothetin dethiomethylase activity"/>
    <property type="evidence" value="ECO:0007669"/>
    <property type="project" value="InterPro"/>
</dbReference>
<evidence type="ECO:0000313" key="2">
    <source>
        <dbReference type="EMBL" id="SER80059.1"/>
    </source>
</evidence>
<dbReference type="InterPro" id="IPR031723">
    <property type="entry name" value="DMSP_lyase"/>
</dbReference>
<dbReference type="AlphaFoldDB" id="A0A1H9S7B2"/>
<feature type="region of interest" description="Disordered" evidence="1">
    <location>
        <begin position="26"/>
        <end position="45"/>
    </location>
</feature>
<sequence length="233" mass="26871">MSKELDIKIRKIIDEAIKLLNENNIDSNNYEKDHNDSNSNIGDHLIHNNEFDKDINKEIKEEIARVTSSVIPEQTGSFEKSTSPLLKYAESSTLHGSKETEPLLRLIREVFDYLPWKYNYEEREDKKDLGSYMGWAELIGPEAPYKSDDFCLGFTLISPYTLYPEHRHPAIELYKVLSGTAEWTLEGATQKRLPGEVILHPSNKIHKMQTYDQTLLALYTWSGNDVVTLSEYV</sequence>
<organism evidence="2 3">
    <name type="scientific">Butyrivibrio fibrisolvens</name>
    <dbReference type="NCBI Taxonomy" id="831"/>
    <lineage>
        <taxon>Bacteria</taxon>
        <taxon>Bacillati</taxon>
        <taxon>Bacillota</taxon>
        <taxon>Clostridia</taxon>
        <taxon>Lachnospirales</taxon>
        <taxon>Lachnospiraceae</taxon>
        <taxon>Butyrivibrio</taxon>
    </lineage>
</organism>
<dbReference type="OrthoDB" id="2112176at2"/>
<reference evidence="2 3" key="1">
    <citation type="submission" date="2016-10" db="EMBL/GenBank/DDBJ databases">
        <authorList>
            <person name="de Groot N.N."/>
        </authorList>
    </citation>
    <scope>NUCLEOTIDE SEQUENCE [LARGE SCALE GENOMIC DNA]</scope>
    <source>
        <strain evidence="2 3">AR40</strain>
    </source>
</reference>
<proteinExistence type="predicted"/>
<dbReference type="CDD" id="cd20282">
    <property type="entry name" value="cupin_DddQ"/>
    <property type="match status" value="1"/>
</dbReference>
<dbReference type="RefSeq" id="WP_081357042.1">
    <property type="nucleotide sequence ID" value="NZ_FOGJ01000011.1"/>
</dbReference>
<gene>
    <name evidence="2" type="ORF">SAMN04487884_11179</name>
</gene>
<dbReference type="InterPro" id="IPR011051">
    <property type="entry name" value="RmlC_Cupin_sf"/>
</dbReference>
<dbReference type="Proteomes" id="UP000182584">
    <property type="component" value="Unassembled WGS sequence"/>
</dbReference>
<evidence type="ECO:0000256" key="1">
    <source>
        <dbReference type="SAM" id="MobiDB-lite"/>
    </source>
</evidence>
<dbReference type="Pfam" id="PF16867">
    <property type="entry name" value="DMSP_lyase"/>
    <property type="match status" value="1"/>
</dbReference>
<evidence type="ECO:0000313" key="3">
    <source>
        <dbReference type="Proteomes" id="UP000182584"/>
    </source>
</evidence>
<dbReference type="InterPro" id="IPR014710">
    <property type="entry name" value="RmlC-like_jellyroll"/>
</dbReference>
<name>A0A1H9S7B2_BUTFI</name>
<keyword evidence="2" id="KW-0456">Lyase</keyword>
<dbReference type="EMBL" id="FOGJ01000011">
    <property type="protein sequence ID" value="SER80059.1"/>
    <property type="molecule type" value="Genomic_DNA"/>
</dbReference>
<protein>
    <submittedName>
        <fullName evidence="2">Dimethlysulfonioproprionate lyase</fullName>
    </submittedName>
</protein>
<dbReference type="Gene3D" id="2.60.120.10">
    <property type="entry name" value="Jelly Rolls"/>
    <property type="match status" value="1"/>
</dbReference>